<proteinExistence type="predicted"/>
<dbReference type="AlphaFoldDB" id="A0A4U0VE47"/>
<feature type="region of interest" description="Disordered" evidence="1">
    <location>
        <begin position="167"/>
        <end position="219"/>
    </location>
</feature>
<dbReference type="EMBL" id="NAJP01000006">
    <property type="protein sequence ID" value="TKA47337.1"/>
    <property type="molecule type" value="Genomic_DNA"/>
</dbReference>
<accession>A0A4U0VE47</accession>
<gene>
    <name evidence="2" type="ORF">B0A54_02815</name>
</gene>
<organism evidence="2 3">
    <name type="scientific">Friedmanniomyces endolithicus</name>
    <dbReference type="NCBI Taxonomy" id="329885"/>
    <lineage>
        <taxon>Eukaryota</taxon>
        <taxon>Fungi</taxon>
        <taxon>Dikarya</taxon>
        <taxon>Ascomycota</taxon>
        <taxon>Pezizomycotina</taxon>
        <taxon>Dothideomycetes</taxon>
        <taxon>Dothideomycetidae</taxon>
        <taxon>Mycosphaerellales</taxon>
        <taxon>Teratosphaeriaceae</taxon>
        <taxon>Friedmanniomyces</taxon>
    </lineage>
</organism>
<name>A0A4U0VE47_9PEZI</name>
<sequence length="427" mass="42278">MTTTIDEPLVVFPTGAGGPVIATFTDPSQLTWSTLGTILTYPTTYVEYLGFDGASATTSGCAAGVTPTAIPLPSNVVAASLVYPSNDTTAGLPPGLVGYLDSLPGFTAQLGEPVNSCATSIPAPPPSSTASTSQPSSTVVNVPSSTTTTGQATSIIASTSPTIISATSSPSSSAVTSATSTTPSSGSASPVSTSVSTVKQSDTTTTLSPSTTVTSTSYSTETSTLTSSITLASTAPIFSFIVPPPVTTTTVTSTMASSANTAPQTFALSTAHVFSTVTINPVISKGGSVTTLSTTLSAPPTALPISVPSSVSIELGGFFSYVNSLTASTTPRATGSTTVKSTTMTTSAVPHISSIGSSSVLVGPLTGTLSGTPYRVINATSTTYALLNGTSTTHVIPYTGRAAPGARPVGAGLLQCFIGLALPAVLL</sequence>
<dbReference type="OrthoDB" id="3937295at2759"/>
<dbReference type="Proteomes" id="UP000310066">
    <property type="component" value="Unassembled WGS sequence"/>
</dbReference>
<dbReference type="STRING" id="329885.A0A4U0VE47"/>
<feature type="compositionally biased region" description="Low complexity" evidence="1">
    <location>
        <begin position="128"/>
        <end position="153"/>
    </location>
</feature>
<evidence type="ECO:0000313" key="3">
    <source>
        <dbReference type="Proteomes" id="UP000310066"/>
    </source>
</evidence>
<reference evidence="2 3" key="1">
    <citation type="submission" date="2017-03" db="EMBL/GenBank/DDBJ databases">
        <title>Genomes of endolithic fungi from Antarctica.</title>
        <authorList>
            <person name="Coleine C."/>
            <person name="Masonjones S."/>
            <person name="Stajich J.E."/>
        </authorList>
    </citation>
    <scope>NUCLEOTIDE SEQUENCE [LARGE SCALE GENOMIC DNA]</scope>
    <source>
        <strain evidence="2 3">CCFEE 5311</strain>
    </source>
</reference>
<evidence type="ECO:0000313" key="2">
    <source>
        <dbReference type="EMBL" id="TKA47337.1"/>
    </source>
</evidence>
<comment type="caution">
    <text evidence="2">The sequence shown here is derived from an EMBL/GenBank/DDBJ whole genome shotgun (WGS) entry which is preliminary data.</text>
</comment>
<feature type="region of interest" description="Disordered" evidence="1">
    <location>
        <begin position="117"/>
        <end position="153"/>
    </location>
</feature>
<protein>
    <submittedName>
        <fullName evidence="2">Uncharacterized protein</fullName>
    </submittedName>
</protein>
<evidence type="ECO:0000256" key="1">
    <source>
        <dbReference type="SAM" id="MobiDB-lite"/>
    </source>
</evidence>